<accession>D1NVZ2</accession>
<sequence>MFADRTGQERYSSWHQSACSLTGLVRKDAVSTAKMHVPVPDWSGEMQFSMSKCMFADRTGQERYSSWHQTACSLTGLVRRDAEFAGGSGVGDGGSGAEVV</sequence>
<gene>
    <name evidence="1" type="ORF">BIFGAL_04035</name>
</gene>
<name>D1NVZ2_9BIFI</name>
<evidence type="ECO:0000313" key="2">
    <source>
        <dbReference type="Proteomes" id="UP000003656"/>
    </source>
</evidence>
<dbReference type="AlphaFoldDB" id="D1NVZ2"/>
<reference evidence="1 2" key="1">
    <citation type="submission" date="2009-11" db="EMBL/GenBank/DDBJ databases">
        <authorList>
            <person name="Weinstock G."/>
            <person name="Sodergren E."/>
            <person name="Clifton S."/>
            <person name="Fulton L."/>
            <person name="Fulton B."/>
            <person name="Courtney L."/>
            <person name="Fronick C."/>
            <person name="Harrison M."/>
            <person name="Strong C."/>
            <person name="Farmer C."/>
            <person name="Delahaunty K."/>
            <person name="Markovic C."/>
            <person name="Hall O."/>
            <person name="Minx P."/>
            <person name="Tomlinson C."/>
            <person name="Mitreva M."/>
            <person name="Nelson J."/>
            <person name="Hou S."/>
            <person name="Wollam A."/>
            <person name="Pepin K.H."/>
            <person name="Johnson M."/>
            <person name="Bhonagiri V."/>
            <person name="Nash W.E."/>
            <person name="Warren W."/>
            <person name="Chinwalla A."/>
            <person name="Mardis E.R."/>
            <person name="Wilson R.K."/>
        </authorList>
    </citation>
    <scope>NUCLEOTIDE SEQUENCE [LARGE SCALE GENOMIC DNA]</scope>
    <source>
        <strain evidence="1 2">DSM 20093</strain>
    </source>
</reference>
<organism evidence="1 2">
    <name type="scientific">Bifidobacterium gallicum DSM 20093 = LMG 11596</name>
    <dbReference type="NCBI Taxonomy" id="561180"/>
    <lineage>
        <taxon>Bacteria</taxon>
        <taxon>Bacillati</taxon>
        <taxon>Actinomycetota</taxon>
        <taxon>Actinomycetes</taxon>
        <taxon>Bifidobacteriales</taxon>
        <taxon>Bifidobacteriaceae</taxon>
        <taxon>Bifidobacterium</taxon>
    </lineage>
</organism>
<dbReference type="EMBL" id="ABXB03000004">
    <property type="protein sequence ID" value="EFA22277.1"/>
    <property type="molecule type" value="Genomic_DNA"/>
</dbReference>
<comment type="caution">
    <text evidence="1">The sequence shown here is derived from an EMBL/GenBank/DDBJ whole genome shotgun (WGS) entry which is preliminary data.</text>
</comment>
<dbReference type="STRING" id="561180.BIFGAL_04035"/>
<evidence type="ECO:0000313" key="1">
    <source>
        <dbReference type="EMBL" id="EFA22277.1"/>
    </source>
</evidence>
<dbReference type="Proteomes" id="UP000003656">
    <property type="component" value="Unassembled WGS sequence"/>
</dbReference>
<proteinExistence type="predicted"/>
<protein>
    <submittedName>
        <fullName evidence="1">Uncharacterized protein</fullName>
    </submittedName>
</protein>